<feature type="modified residue" description="N6-(pyridoxal phosphate)lysine" evidence="4">
    <location>
        <position position="187"/>
    </location>
</feature>
<dbReference type="InterPro" id="IPR000653">
    <property type="entry name" value="DegT/StrS_aminotransferase"/>
</dbReference>
<dbReference type="InterPro" id="IPR015422">
    <property type="entry name" value="PyrdxlP-dep_Trfase_small"/>
</dbReference>
<dbReference type="Pfam" id="PF01041">
    <property type="entry name" value="DegT_DnrJ_EryC1"/>
    <property type="match status" value="1"/>
</dbReference>
<dbReference type="RefSeq" id="WP_014773648.1">
    <property type="nucleotide sequence ID" value="NC_018010.1"/>
</dbReference>
<protein>
    <submittedName>
        <fullName evidence="6">Putative PLP-dependent enzyme possibly involved in cell wall biogenesis</fullName>
    </submittedName>
</protein>
<dbReference type="GO" id="GO:0000271">
    <property type="term" value="P:polysaccharide biosynthetic process"/>
    <property type="evidence" value="ECO:0007669"/>
    <property type="project" value="TreeGrafter"/>
</dbReference>
<dbReference type="PIRSF" id="PIRSF000390">
    <property type="entry name" value="PLP_StrS"/>
    <property type="match status" value="1"/>
</dbReference>
<evidence type="ECO:0000256" key="2">
    <source>
        <dbReference type="ARBA" id="ARBA00037999"/>
    </source>
</evidence>
<evidence type="ECO:0000256" key="5">
    <source>
        <dbReference type="RuleBase" id="RU004508"/>
    </source>
</evidence>
<dbReference type="eggNOG" id="COG0399">
    <property type="taxonomic scope" value="Bacteria"/>
</dbReference>
<dbReference type="Gene3D" id="3.90.1150.10">
    <property type="entry name" value="Aspartate Aminotransferase, domain 1"/>
    <property type="match status" value="1"/>
</dbReference>
<evidence type="ECO:0000256" key="1">
    <source>
        <dbReference type="ARBA" id="ARBA00022898"/>
    </source>
</evidence>
<evidence type="ECO:0000313" key="7">
    <source>
        <dbReference type="Proteomes" id="UP000006050"/>
    </source>
</evidence>
<dbReference type="SUPFAM" id="SSF53383">
    <property type="entry name" value="PLP-dependent transferases"/>
    <property type="match status" value="1"/>
</dbReference>
<dbReference type="Gene3D" id="3.40.640.10">
    <property type="entry name" value="Type I PLP-dependent aspartate aminotransferase-like (Major domain)"/>
    <property type="match status" value="1"/>
</dbReference>
<evidence type="ECO:0000256" key="3">
    <source>
        <dbReference type="PIRSR" id="PIRSR000390-1"/>
    </source>
</evidence>
<evidence type="ECO:0000256" key="4">
    <source>
        <dbReference type="PIRSR" id="PIRSR000390-2"/>
    </source>
</evidence>
<keyword evidence="1 4" id="KW-0663">Pyridoxal phosphate</keyword>
<dbReference type="GO" id="GO:0030170">
    <property type="term" value="F:pyridoxal phosphate binding"/>
    <property type="evidence" value="ECO:0007669"/>
    <property type="project" value="TreeGrafter"/>
</dbReference>
<dbReference type="Proteomes" id="UP000006050">
    <property type="component" value="Chromosome"/>
</dbReference>
<dbReference type="InterPro" id="IPR015421">
    <property type="entry name" value="PyrdxlP-dep_Trfase_major"/>
</dbReference>
<accession>I3Z8Z0</accession>
<dbReference type="PANTHER" id="PTHR30244">
    <property type="entry name" value="TRANSAMINASE"/>
    <property type="match status" value="1"/>
</dbReference>
<reference evidence="7" key="1">
    <citation type="submission" date="2012-06" db="EMBL/GenBank/DDBJ databases">
        <title>The complete genome of Belliella baltica DSM 15883.</title>
        <authorList>
            <person name="Lucas S."/>
            <person name="Copeland A."/>
            <person name="Lapidus A."/>
            <person name="Goodwin L."/>
            <person name="Pitluck S."/>
            <person name="Peters L."/>
            <person name="Mikhailova N."/>
            <person name="Davenport K."/>
            <person name="Kyrpides N."/>
            <person name="Mavromatis K."/>
            <person name="Pagani I."/>
            <person name="Ivanova N."/>
            <person name="Ovchinnikova G."/>
            <person name="Zeytun A."/>
            <person name="Detter J.C."/>
            <person name="Han C."/>
            <person name="Land M."/>
            <person name="Hauser L."/>
            <person name="Markowitz V."/>
            <person name="Cheng J.-F."/>
            <person name="Hugenholtz P."/>
            <person name="Woyke T."/>
            <person name="Wu D."/>
            <person name="Tindall B."/>
            <person name="Pomrenke H."/>
            <person name="Brambilla E."/>
            <person name="Klenk H.-P."/>
            <person name="Eisen J.A."/>
        </authorList>
    </citation>
    <scope>NUCLEOTIDE SEQUENCE [LARGE SCALE GENOMIC DNA]</scope>
    <source>
        <strain evidence="7">DSM 15883 / CIP 108006 / LMG 21964 / BA134</strain>
    </source>
</reference>
<gene>
    <name evidence="6" type="ordered locus">Belba_3196</name>
</gene>
<proteinExistence type="inferred from homology"/>
<dbReference type="CDD" id="cd00616">
    <property type="entry name" value="AHBA_syn"/>
    <property type="match status" value="1"/>
</dbReference>
<name>I3Z8Z0_BELBD</name>
<feature type="active site" description="Proton acceptor" evidence="3">
    <location>
        <position position="187"/>
    </location>
</feature>
<dbReference type="HOGENOM" id="CLU_033332_6_0_10"/>
<dbReference type="AlphaFoldDB" id="I3Z8Z0"/>
<sequence>MPAKIPFLDLSRFPKKLQTELKNKFSELLEKGIFSGSEEVEILEAELKKYLGAPFLSVCSNGTDALEIALRALNIGQGDDVIVPALSWVSTAEVVLLCGARPVFIDTNSEGLIDLSLLDQVYTSKTKAIIPVHLYGNLVDMPTLIDWAKIKQVKVIEDAAQAFGAFQGNCSAGLFGDIGCFSFYPTKNFGALGEAGALTCKDEELARKLKALINHGQIKRDHHILVGRNARIDTLQAGFLNTILPYFEPWQKQRKFLAHVYLEELKHLEWLKLPRDIEKSTHNAHLFTVQCRERDQLKSYLEEKGVGTSIHYPRIIPKMKPYLFDQNFTASEQLVSHVLSLPLNPFLSQQEVLHICKLIKNFKLK</sequence>
<evidence type="ECO:0000313" key="6">
    <source>
        <dbReference type="EMBL" id="AFL85708.1"/>
    </source>
</evidence>
<dbReference type="InterPro" id="IPR015424">
    <property type="entry name" value="PyrdxlP-dep_Trfase"/>
</dbReference>
<dbReference type="STRING" id="866536.Belba_3196"/>
<dbReference type="OrthoDB" id="9804264at2"/>
<organism evidence="6 7">
    <name type="scientific">Belliella baltica (strain DSM 15883 / CIP 108006 / LMG 21964 / BA134)</name>
    <dbReference type="NCBI Taxonomy" id="866536"/>
    <lineage>
        <taxon>Bacteria</taxon>
        <taxon>Pseudomonadati</taxon>
        <taxon>Bacteroidota</taxon>
        <taxon>Cytophagia</taxon>
        <taxon>Cytophagales</taxon>
        <taxon>Cyclobacteriaceae</taxon>
        <taxon>Belliella</taxon>
    </lineage>
</organism>
<dbReference type="KEGG" id="bbd:Belba_3196"/>
<dbReference type="EMBL" id="CP003281">
    <property type="protein sequence ID" value="AFL85708.1"/>
    <property type="molecule type" value="Genomic_DNA"/>
</dbReference>
<keyword evidence="7" id="KW-1185">Reference proteome</keyword>
<comment type="similarity">
    <text evidence="2 5">Belongs to the DegT/DnrJ/EryC1 family.</text>
</comment>
<dbReference type="GO" id="GO:0008483">
    <property type="term" value="F:transaminase activity"/>
    <property type="evidence" value="ECO:0007669"/>
    <property type="project" value="TreeGrafter"/>
</dbReference>
<dbReference type="PANTHER" id="PTHR30244:SF36">
    <property type="entry name" value="3-OXO-GLUCOSE-6-PHOSPHATE:GLUTAMATE AMINOTRANSFERASE"/>
    <property type="match status" value="1"/>
</dbReference>